<dbReference type="EMBL" id="BARV01031300">
    <property type="protein sequence ID" value="GAI36128.1"/>
    <property type="molecule type" value="Genomic_DNA"/>
</dbReference>
<dbReference type="AlphaFoldDB" id="X1MXW6"/>
<proteinExistence type="predicted"/>
<evidence type="ECO:0000313" key="1">
    <source>
        <dbReference type="EMBL" id="GAI36128.1"/>
    </source>
</evidence>
<name>X1MXW6_9ZZZZ</name>
<protein>
    <submittedName>
        <fullName evidence="1">Uncharacterized protein</fullName>
    </submittedName>
</protein>
<comment type="caution">
    <text evidence="1">The sequence shown here is derived from an EMBL/GenBank/DDBJ whole genome shotgun (WGS) entry which is preliminary data.</text>
</comment>
<sequence length="106" mass="12063">MIKHTKGVIKIFVKNWDESIFSNGRVLTELQRRSFSVYEGELIDIVPGYFAVFGKHSYIYQKSEKDGFTGTSNFNNIGVAKGMLIAWDVLTQKKGSLNHSKEKNDD</sequence>
<gene>
    <name evidence="1" type="ORF">S06H3_49560</name>
</gene>
<reference evidence="1" key="1">
    <citation type="journal article" date="2014" name="Front. Microbiol.">
        <title>High frequency of phylogenetically diverse reductive dehalogenase-homologous genes in deep subseafloor sedimentary metagenomes.</title>
        <authorList>
            <person name="Kawai M."/>
            <person name="Futagami T."/>
            <person name="Toyoda A."/>
            <person name="Takaki Y."/>
            <person name="Nishi S."/>
            <person name="Hori S."/>
            <person name="Arai W."/>
            <person name="Tsubouchi T."/>
            <person name="Morono Y."/>
            <person name="Uchiyama I."/>
            <person name="Ito T."/>
            <person name="Fujiyama A."/>
            <person name="Inagaki F."/>
            <person name="Takami H."/>
        </authorList>
    </citation>
    <scope>NUCLEOTIDE SEQUENCE</scope>
    <source>
        <strain evidence="1">Expedition CK06-06</strain>
    </source>
</reference>
<organism evidence="1">
    <name type="scientific">marine sediment metagenome</name>
    <dbReference type="NCBI Taxonomy" id="412755"/>
    <lineage>
        <taxon>unclassified sequences</taxon>
        <taxon>metagenomes</taxon>
        <taxon>ecological metagenomes</taxon>
    </lineage>
</organism>
<accession>X1MXW6</accession>